<name>X1F3W1_9ZZZZ</name>
<evidence type="ECO:0008006" key="2">
    <source>
        <dbReference type="Google" id="ProtNLM"/>
    </source>
</evidence>
<feature type="non-terminal residue" evidence="1">
    <location>
        <position position="74"/>
    </location>
</feature>
<comment type="caution">
    <text evidence="1">The sequence shown here is derived from an EMBL/GenBank/DDBJ whole genome shotgun (WGS) entry which is preliminary data.</text>
</comment>
<dbReference type="EMBL" id="BART01040225">
    <property type="protein sequence ID" value="GAH27270.1"/>
    <property type="molecule type" value="Genomic_DNA"/>
</dbReference>
<protein>
    <recommendedName>
        <fullName evidence="2">PD-(D/E)XK endonuclease-like domain-containing protein</fullName>
    </recommendedName>
</protein>
<reference evidence="1" key="1">
    <citation type="journal article" date="2014" name="Front. Microbiol.">
        <title>High frequency of phylogenetically diverse reductive dehalogenase-homologous genes in deep subseafloor sedimentary metagenomes.</title>
        <authorList>
            <person name="Kawai M."/>
            <person name="Futagami T."/>
            <person name="Toyoda A."/>
            <person name="Takaki Y."/>
            <person name="Nishi S."/>
            <person name="Hori S."/>
            <person name="Arai W."/>
            <person name="Tsubouchi T."/>
            <person name="Morono Y."/>
            <person name="Uchiyama I."/>
            <person name="Ito T."/>
            <person name="Fujiyama A."/>
            <person name="Inagaki F."/>
            <person name="Takami H."/>
        </authorList>
    </citation>
    <scope>NUCLEOTIDE SEQUENCE</scope>
    <source>
        <strain evidence="1">Expedition CK06-06</strain>
    </source>
</reference>
<accession>X1F3W1</accession>
<evidence type="ECO:0000313" key="1">
    <source>
        <dbReference type="EMBL" id="GAH27270.1"/>
    </source>
</evidence>
<dbReference type="AlphaFoldDB" id="X1F3W1"/>
<organism evidence="1">
    <name type="scientific">marine sediment metagenome</name>
    <dbReference type="NCBI Taxonomy" id="412755"/>
    <lineage>
        <taxon>unclassified sequences</taxon>
        <taxon>metagenomes</taxon>
        <taxon>ecological metagenomes</taxon>
    </lineage>
</organism>
<gene>
    <name evidence="1" type="ORF">S01H4_65616</name>
</gene>
<proteinExistence type="predicted"/>
<sequence length="74" mass="8637">MVKYTKQTRFKGINYISASEIGQYIYCSVAWYLQKCGYGPESPFLEIGKEKHVKIGKIIYHTQVNTKRSRVFLV</sequence>